<sequence>MKFTLSISGTSSWPASSSIRPLKVSQLRSLSKKYNQPCYYATVPVFRKMEAIM</sequence>
<keyword evidence="2" id="KW-1185">Reference proteome</keyword>
<name>A0ABX1W2J4_9SPHI</name>
<evidence type="ECO:0000313" key="2">
    <source>
        <dbReference type="Proteomes" id="UP000566071"/>
    </source>
</evidence>
<proteinExistence type="predicted"/>
<evidence type="ECO:0000313" key="1">
    <source>
        <dbReference type="EMBL" id="NNU34451.1"/>
    </source>
</evidence>
<dbReference type="EMBL" id="JABFCR010000047">
    <property type="protein sequence ID" value="NNU34451.1"/>
    <property type="molecule type" value="Genomic_DNA"/>
</dbReference>
<dbReference type="Proteomes" id="UP000566071">
    <property type="component" value="Unassembled WGS sequence"/>
</dbReference>
<dbReference type="RefSeq" id="WP_217452238.1">
    <property type="nucleotide sequence ID" value="NZ_JABFCR010000047.1"/>
</dbReference>
<reference evidence="1 2" key="1">
    <citation type="submission" date="2020-05" db="EMBL/GenBank/DDBJ databases">
        <authorList>
            <person name="Khan S.A."/>
            <person name="Jeon C.O."/>
            <person name="Chun B.H."/>
        </authorList>
    </citation>
    <scope>NUCLEOTIDE SEQUENCE [LARGE SCALE GENOMIC DNA]</scope>
    <source>
        <strain evidence="1 2">S1162</strain>
    </source>
</reference>
<comment type="caution">
    <text evidence="1">The sequence shown here is derived from an EMBL/GenBank/DDBJ whole genome shotgun (WGS) entry which is preliminary data.</text>
</comment>
<organism evidence="1 2">
    <name type="scientific">Mucilaginibacter humi</name>
    <dbReference type="NCBI Taxonomy" id="2732510"/>
    <lineage>
        <taxon>Bacteria</taxon>
        <taxon>Pseudomonadati</taxon>
        <taxon>Bacteroidota</taxon>
        <taxon>Sphingobacteriia</taxon>
        <taxon>Sphingobacteriales</taxon>
        <taxon>Sphingobacteriaceae</taxon>
        <taxon>Mucilaginibacter</taxon>
    </lineage>
</organism>
<protein>
    <submittedName>
        <fullName evidence="1">Uncharacterized protein</fullName>
    </submittedName>
</protein>
<accession>A0ABX1W2J4</accession>
<gene>
    <name evidence="1" type="ORF">HK413_10510</name>
</gene>